<gene>
    <name evidence="1" type="ORF">HPB47_021320</name>
</gene>
<evidence type="ECO:0000313" key="1">
    <source>
        <dbReference type="EMBL" id="KAG0431928.1"/>
    </source>
</evidence>
<dbReference type="EMBL" id="JABSTQ010009184">
    <property type="protein sequence ID" value="KAG0431928.1"/>
    <property type="molecule type" value="Genomic_DNA"/>
</dbReference>
<keyword evidence="2" id="KW-1185">Reference proteome</keyword>
<sequence length="65" mass="7658">MVGFETGFDENFFAALKKKLLEKNEFQRHGMVLFDEMQCLCSARLVTVMSNRSAFLLQRLRQKVR</sequence>
<organism evidence="1 2">
    <name type="scientific">Ixodes persulcatus</name>
    <name type="common">Taiga tick</name>
    <dbReference type="NCBI Taxonomy" id="34615"/>
    <lineage>
        <taxon>Eukaryota</taxon>
        <taxon>Metazoa</taxon>
        <taxon>Ecdysozoa</taxon>
        <taxon>Arthropoda</taxon>
        <taxon>Chelicerata</taxon>
        <taxon>Arachnida</taxon>
        <taxon>Acari</taxon>
        <taxon>Parasitiformes</taxon>
        <taxon>Ixodida</taxon>
        <taxon>Ixodoidea</taxon>
        <taxon>Ixodidae</taxon>
        <taxon>Ixodinae</taxon>
        <taxon>Ixodes</taxon>
    </lineage>
</organism>
<accession>A0AC60QD23</accession>
<reference evidence="1 2" key="1">
    <citation type="journal article" date="2020" name="Cell">
        <title>Large-Scale Comparative Analyses of Tick Genomes Elucidate Their Genetic Diversity and Vector Capacities.</title>
        <authorList>
            <consortium name="Tick Genome and Microbiome Consortium (TIGMIC)"/>
            <person name="Jia N."/>
            <person name="Wang J."/>
            <person name="Shi W."/>
            <person name="Du L."/>
            <person name="Sun Y."/>
            <person name="Zhan W."/>
            <person name="Jiang J.F."/>
            <person name="Wang Q."/>
            <person name="Zhang B."/>
            <person name="Ji P."/>
            <person name="Bell-Sakyi L."/>
            <person name="Cui X.M."/>
            <person name="Yuan T.T."/>
            <person name="Jiang B.G."/>
            <person name="Yang W.F."/>
            <person name="Lam T.T."/>
            <person name="Chang Q.C."/>
            <person name="Ding S.J."/>
            <person name="Wang X.J."/>
            <person name="Zhu J.G."/>
            <person name="Ruan X.D."/>
            <person name="Zhao L."/>
            <person name="Wei J.T."/>
            <person name="Ye R.Z."/>
            <person name="Que T.C."/>
            <person name="Du C.H."/>
            <person name="Zhou Y.H."/>
            <person name="Cheng J.X."/>
            <person name="Dai P.F."/>
            <person name="Guo W.B."/>
            <person name="Han X.H."/>
            <person name="Huang E.J."/>
            <person name="Li L.F."/>
            <person name="Wei W."/>
            <person name="Gao Y.C."/>
            <person name="Liu J.Z."/>
            <person name="Shao H.Z."/>
            <person name="Wang X."/>
            <person name="Wang C.C."/>
            <person name="Yang T.C."/>
            <person name="Huo Q.B."/>
            <person name="Li W."/>
            <person name="Chen H.Y."/>
            <person name="Chen S.E."/>
            <person name="Zhou L.G."/>
            <person name="Ni X.B."/>
            <person name="Tian J.H."/>
            <person name="Sheng Y."/>
            <person name="Liu T."/>
            <person name="Pan Y.S."/>
            <person name="Xia L.Y."/>
            <person name="Li J."/>
            <person name="Zhao F."/>
            <person name="Cao W.C."/>
        </authorList>
    </citation>
    <scope>NUCLEOTIDE SEQUENCE [LARGE SCALE GENOMIC DNA]</scope>
    <source>
        <strain evidence="1">Iper-2018</strain>
    </source>
</reference>
<comment type="caution">
    <text evidence="1">The sequence shown here is derived from an EMBL/GenBank/DDBJ whole genome shotgun (WGS) entry which is preliminary data.</text>
</comment>
<evidence type="ECO:0000313" key="2">
    <source>
        <dbReference type="Proteomes" id="UP000805193"/>
    </source>
</evidence>
<proteinExistence type="predicted"/>
<name>A0AC60QD23_IXOPE</name>
<dbReference type="Proteomes" id="UP000805193">
    <property type="component" value="Unassembled WGS sequence"/>
</dbReference>
<protein>
    <submittedName>
        <fullName evidence="1">Uncharacterized protein</fullName>
    </submittedName>
</protein>